<dbReference type="GO" id="GO:0006950">
    <property type="term" value="P:response to stress"/>
    <property type="evidence" value="ECO:0007669"/>
    <property type="project" value="UniProtKB-ARBA"/>
</dbReference>
<protein>
    <submittedName>
        <fullName evidence="2">Tetratricopeptide repeat protein</fullName>
    </submittedName>
</protein>
<dbReference type="InterPro" id="IPR036249">
    <property type="entry name" value="Thioredoxin-like_sf"/>
</dbReference>
<dbReference type="RefSeq" id="WP_207279412.1">
    <property type="nucleotide sequence ID" value="NZ_JAFLEQ010000016.1"/>
</dbReference>
<sequence length="305" mass="31852">MTTPERFSNSAIDLEGLKKQAEAKAGSAANGGGAGVAPTVVVTRDNIEQEVITRSTQVPVVVQVGTGRSPGSENMRAAFSDLAAKGKLKWVFAYIDADTTPELAQMLGVQGLPTVLALAGGQPLTSFEGEQPAEQLPGWIDAIVRACEGKLEGLPESAADGAADNDQPSDPRFVAAEQALDEGRFDDAIGIYDDVLAQEPANRDARKARDAARFSKRLATAGGGDAVAAADADPTDVDKALAAADAEIAAGHAEAAFTRLLDVMVTSAGEDKNTLRIRLVELFDLFEATDPRVIAARSRMASALY</sequence>
<gene>
    <name evidence="2" type="ORF">JZY06_10110</name>
</gene>
<dbReference type="Gene3D" id="3.40.30.10">
    <property type="entry name" value="Glutaredoxin"/>
    <property type="match status" value="1"/>
</dbReference>
<organism evidence="2 3">
    <name type="scientific">Corynebacterium mendelii</name>
    <dbReference type="NCBI Taxonomy" id="2765362"/>
    <lineage>
        <taxon>Bacteria</taxon>
        <taxon>Bacillati</taxon>
        <taxon>Actinomycetota</taxon>
        <taxon>Actinomycetes</taxon>
        <taxon>Mycobacteriales</taxon>
        <taxon>Corynebacteriaceae</taxon>
        <taxon>Corynebacterium</taxon>
    </lineage>
</organism>
<proteinExistence type="predicted"/>
<evidence type="ECO:0000259" key="1">
    <source>
        <dbReference type="Pfam" id="PF00085"/>
    </source>
</evidence>
<dbReference type="InterPro" id="IPR011990">
    <property type="entry name" value="TPR-like_helical_dom_sf"/>
</dbReference>
<dbReference type="SUPFAM" id="SSF52833">
    <property type="entry name" value="Thioredoxin-like"/>
    <property type="match status" value="1"/>
</dbReference>
<name>A0A939IW64_9CORY</name>
<dbReference type="EMBL" id="JAFLEQ010000016">
    <property type="protein sequence ID" value="MBN9644961.1"/>
    <property type="molecule type" value="Genomic_DNA"/>
</dbReference>
<dbReference type="Pfam" id="PF14561">
    <property type="entry name" value="TPR_20"/>
    <property type="match status" value="1"/>
</dbReference>
<dbReference type="Proteomes" id="UP000664332">
    <property type="component" value="Unassembled WGS sequence"/>
</dbReference>
<dbReference type="CDD" id="cd02956">
    <property type="entry name" value="ybbN"/>
    <property type="match status" value="1"/>
</dbReference>
<feature type="domain" description="Thioredoxin" evidence="1">
    <location>
        <begin position="41"/>
        <end position="141"/>
    </location>
</feature>
<keyword evidence="3" id="KW-1185">Reference proteome</keyword>
<dbReference type="AlphaFoldDB" id="A0A939IW64"/>
<evidence type="ECO:0000313" key="3">
    <source>
        <dbReference type="Proteomes" id="UP000664332"/>
    </source>
</evidence>
<dbReference type="InterPro" id="IPR013766">
    <property type="entry name" value="Thioredoxin_domain"/>
</dbReference>
<accession>A0A939IW64</accession>
<dbReference type="Pfam" id="PF00085">
    <property type="entry name" value="Thioredoxin"/>
    <property type="match status" value="1"/>
</dbReference>
<evidence type="ECO:0000313" key="2">
    <source>
        <dbReference type="EMBL" id="MBN9644961.1"/>
    </source>
</evidence>
<reference evidence="2" key="1">
    <citation type="submission" date="2021-03" db="EMBL/GenBank/DDBJ databases">
        <authorList>
            <person name="Sun Q."/>
        </authorList>
    </citation>
    <scope>NUCLEOTIDE SEQUENCE</scope>
    <source>
        <strain evidence="2">CCM 8862</strain>
    </source>
</reference>
<comment type="caution">
    <text evidence="2">The sequence shown here is derived from an EMBL/GenBank/DDBJ whole genome shotgun (WGS) entry which is preliminary data.</text>
</comment>
<dbReference type="Gene3D" id="1.25.40.10">
    <property type="entry name" value="Tetratricopeptide repeat domain"/>
    <property type="match status" value="1"/>
</dbReference>